<protein>
    <submittedName>
        <fullName evidence="1">Uncharacterized protein</fullName>
    </submittedName>
</protein>
<gene>
    <name evidence="1" type="ORF">L2E82_11867</name>
</gene>
<name>A0ACB9GFQ5_CICIN</name>
<reference evidence="1 2" key="2">
    <citation type="journal article" date="2022" name="Mol. Ecol. Resour.">
        <title>The genomes of chicory, endive, great burdock and yacon provide insights into Asteraceae paleo-polyploidization history and plant inulin production.</title>
        <authorList>
            <person name="Fan W."/>
            <person name="Wang S."/>
            <person name="Wang H."/>
            <person name="Wang A."/>
            <person name="Jiang F."/>
            <person name="Liu H."/>
            <person name="Zhao H."/>
            <person name="Xu D."/>
            <person name="Zhang Y."/>
        </authorList>
    </citation>
    <scope>NUCLEOTIDE SEQUENCE [LARGE SCALE GENOMIC DNA]</scope>
    <source>
        <strain evidence="2">cv. Punajuju</strain>
        <tissue evidence="1">Leaves</tissue>
    </source>
</reference>
<comment type="caution">
    <text evidence="1">The sequence shown here is derived from an EMBL/GenBank/DDBJ whole genome shotgun (WGS) entry which is preliminary data.</text>
</comment>
<proteinExistence type="predicted"/>
<sequence>MTGPIVTSEGSGKSHDSAEYDDPLYLHPSDNTIVTIIGFKLVGTENFRIWLNSMTRSLKGRNKLGFVDGSVIKPTDDNAKILKWERANAVVCSWILGSLSEPVYANHASTEYASTMWKELYETYHKSDASVIFNLHQKINSINQSSLSVSDYYNKLDALWKEFDGLTNLPGCVCEASTGFNDHSKLIKLMQFLNGLDDTFNQVKSHILLMKPLPNVRTAFSIISREESFQKNGSLSSNQLKVQTSVFNSRFKDSRNNENRSQTQLLQCKHCGIKGHTIDRCNKVVGYPKDYKHKNNFSNNGPQNDFGKLFFNNNANSSKFLCLLNESKSGKNVPAIANMEGIFCNSVAVCQDFQNRDVDSGAYQHMIASERNFRASSSHCFISKFTWHRRLGHPADQVLNVLRSQLCLDNGSLSPCEVCFKAKQTRVPLSMRKKITTKMGELIYLDVWGPHCLATADGFKYFLTIIDDFSTATWVYLLKSKEEVFNSFLAFVNILLNQFDTKIKTVRSDNGTEFVDNKMKSFFESKGILHQTSCVHTPQQNEIVERKHSQILNVSRSLLFQSNLPLKYWGEAVLTSVFLINRIPSSVLNGLSPFELVYKRPPKLDFLRIFGCLCIATRFTNFDKFSERVEKTILIGYSVDKKEYKLLSLETGLVFFSRDVTFYETVFPFKMKSDQTTVLQSRDLFSFDEPPFPDCVTTHSDFRDLGGTCRTDGVRAVHPLEGNQLVPSLVQRDVHMPWSNLIDGVSTGRPMADSEFVPGCSQGDRVHMPQSNDGEILSQRVAEENNERYTALSRVSSLGSCKLRRESKLRAQFNDFVIDNKYKYNINKVVSYSFLDKENKCFVSKLNKTIEPRVYHTKGDICVCKLLKSLSVLKQVPRKWNEKLCSSLFDFRFIQSVNDCSMITRSNNKSFVVLLVYGDGIILTVNDGFEITKVKEFLKSQFLVKGLRKLEYCVSIEVTDISGGLCLTQRKNCIKLLHEFGMLGCKPVRTPLKLNFVFKRTKSDKLLPNIKKFQKLIGKLKYMTITRPDFVYAVPQFSQCMHSSCKSHLEVSFRFFWFLKQNLRKGIRIKRCVLGFKRVCGCRPGKMFNLKRVCYRFVGVFGDSLVL</sequence>
<dbReference type="Proteomes" id="UP001055811">
    <property type="component" value="Linkage Group LG02"/>
</dbReference>
<keyword evidence="2" id="KW-1185">Reference proteome</keyword>
<organism evidence="1 2">
    <name type="scientific">Cichorium intybus</name>
    <name type="common">Chicory</name>
    <dbReference type="NCBI Taxonomy" id="13427"/>
    <lineage>
        <taxon>Eukaryota</taxon>
        <taxon>Viridiplantae</taxon>
        <taxon>Streptophyta</taxon>
        <taxon>Embryophyta</taxon>
        <taxon>Tracheophyta</taxon>
        <taxon>Spermatophyta</taxon>
        <taxon>Magnoliopsida</taxon>
        <taxon>eudicotyledons</taxon>
        <taxon>Gunneridae</taxon>
        <taxon>Pentapetalae</taxon>
        <taxon>asterids</taxon>
        <taxon>campanulids</taxon>
        <taxon>Asterales</taxon>
        <taxon>Asteraceae</taxon>
        <taxon>Cichorioideae</taxon>
        <taxon>Cichorieae</taxon>
        <taxon>Cichoriinae</taxon>
        <taxon>Cichorium</taxon>
    </lineage>
</organism>
<reference evidence="2" key="1">
    <citation type="journal article" date="2022" name="Mol. Ecol. Resour.">
        <title>The genomes of chicory, endive, great burdock and yacon provide insights into Asteraceae palaeo-polyploidization history and plant inulin production.</title>
        <authorList>
            <person name="Fan W."/>
            <person name="Wang S."/>
            <person name="Wang H."/>
            <person name="Wang A."/>
            <person name="Jiang F."/>
            <person name="Liu H."/>
            <person name="Zhao H."/>
            <person name="Xu D."/>
            <person name="Zhang Y."/>
        </authorList>
    </citation>
    <scope>NUCLEOTIDE SEQUENCE [LARGE SCALE GENOMIC DNA]</scope>
    <source>
        <strain evidence="2">cv. Punajuju</strain>
    </source>
</reference>
<evidence type="ECO:0000313" key="2">
    <source>
        <dbReference type="Proteomes" id="UP001055811"/>
    </source>
</evidence>
<evidence type="ECO:0000313" key="1">
    <source>
        <dbReference type="EMBL" id="KAI3781841.1"/>
    </source>
</evidence>
<accession>A0ACB9GFQ5</accession>
<dbReference type="EMBL" id="CM042010">
    <property type="protein sequence ID" value="KAI3781841.1"/>
    <property type="molecule type" value="Genomic_DNA"/>
</dbReference>